<evidence type="ECO:0000256" key="3">
    <source>
        <dbReference type="ARBA" id="ARBA00023163"/>
    </source>
</evidence>
<dbReference type="SMART" id="SM00345">
    <property type="entry name" value="HTH_GNTR"/>
    <property type="match status" value="1"/>
</dbReference>
<dbReference type="InterPro" id="IPR011663">
    <property type="entry name" value="UTRA"/>
</dbReference>
<dbReference type="Gene3D" id="1.10.10.10">
    <property type="entry name" value="Winged helix-like DNA-binding domain superfamily/Winged helix DNA-binding domain"/>
    <property type="match status" value="1"/>
</dbReference>
<dbReference type="Gene3D" id="3.40.1410.10">
    <property type="entry name" value="Chorismate lyase-like"/>
    <property type="match status" value="1"/>
</dbReference>
<evidence type="ECO:0000256" key="1">
    <source>
        <dbReference type="ARBA" id="ARBA00023015"/>
    </source>
</evidence>
<dbReference type="PANTHER" id="PTHR44846:SF16">
    <property type="entry name" value="TRANSCRIPTIONAL REGULATOR PHNF-RELATED"/>
    <property type="match status" value="1"/>
</dbReference>
<dbReference type="Proteomes" id="UP001210865">
    <property type="component" value="Chromosome"/>
</dbReference>
<name>A0ABY7NQL1_9SPHN</name>
<dbReference type="Pfam" id="PF00392">
    <property type="entry name" value="GntR"/>
    <property type="match status" value="1"/>
</dbReference>
<reference evidence="6 7" key="1">
    <citation type="submission" date="2022-12" db="EMBL/GenBank/DDBJ databases">
        <title>Sphingomonas abieness sp. nov., an endophytic bacterium isolated from Abies koreana.</title>
        <authorList>
            <person name="Jiang L."/>
            <person name="Lee J."/>
        </authorList>
    </citation>
    <scope>NUCLEOTIDE SEQUENCE [LARGE SCALE GENOMIC DNA]</scope>
    <source>
        <strain evidence="7">PAMB 00755</strain>
    </source>
</reference>
<dbReference type="SUPFAM" id="SSF46785">
    <property type="entry name" value="Winged helix' DNA-binding domain"/>
    <property type="match status" value="1"/>
</dbReference>
<protein>
    <recommendedName>
        <fullName evidence="4">Histidine utilization repressor</fullName>
    </recommendedName>
</protein>
<dbReference type="InterPro" id="IPR000524">
    <property type="entry name" value="Tscrpt_reg_HTH_GntR"/>
</dbReference>
<dbReference type="CDD" id="cd07377">
    <property type="entry name" value="WHTH_GntR"/>
    <property type="match status" value="1"/>
</dbReference>
<evidence type="ECO:0000256" key="4">
    <source>
        <dbReference type="NCBIfam" id="TIGR02018"/>
    </source>
</evidence>
<evidence type="ECO:0000259" key="5">
    <source>
        <dbReference type="PROSITE" id="PS50949"/>
    </source>
</evidence>
<dbReference type="EMBL" id="CP115174">
    <property type="protein sequence ID" value="WBO23100.1"/>
    <property type="molecule type" value="Genomic_DNA"/>
</dbReference>
<dbReference type="InterPro" id="IPR050679">
    <property type="entry name" value="Bact_HTH_transcr_reg"/>
</dbReference>
<dbReference type="InterPro" id="IPR036390">
    <property type="entry name" value="WH_DNA-bd_sf"/>
</dbReference>
<accession>A0ABY7NQL1</accession>
<organism evidence="6 7">
    <name type="scientific">Sphingomonas abietis</name>
    <dbReference type="NCBI Taxonomy" id="3012344"/>
    <lineage>
        <taxon>Bacteria</taxon>
        <taxon>Pseudomonadati</taxon>
        <taxon>Pseudomonadota</taxon>
        <taxon>Alphaproteobacteria</taxon>
        <taxon>Sphingomonadales</taxon>
        <taxon>Sphingomonadaceae</taxon>
        <taxon>Sphingomonas</taxon>
    </lineage>
</organism>
<keyword evidence="1" id="KW-0805">Transcription regulation</keyword>
<feature type="domain" description="HTH gntR-type" evidence="5">
    <location>
        <begin position="2"/>
        <end position="70"/>
    </location>
</feature>
<keyword evidence="3" id="KW-0804">Transcription</keyword>
<evidence type="ECO:0000256" key="2">
    <source>
        <dbReference type="ARBA" id="ARBA00023125"/>
    </source>
</evidence>
<dbReference type="Pfam" id="PF07702">
    <property type="entry name" value="UTRA"/>
    <property type="match status" value="1"/>
</dbReference>
<dbReference type="InterPro" id="IPR028978">
    <property type="entry name" value="Chorismate_lyase_/UTRA_dom_sf"/>
</dbReference>
<evidence type="ECO:0000313" key="7">
    <source>
        <dbReference type="Proteomes" id="UP001210865"/>
    </source>
</evidence>
<dbReference type="SMART" id="SM00866">
    <property type="entry name" value="UTRA"/>
    <property type="match status" value="1"/>
</dbReference>
<keyword evidence="7" id="KW-1185">Reference proteome</keyword>
<sequence>MIPLHERIRSGIEADILSGALPPGTRLPVEHELMRLHGCSRMTVSKALSALAAAGLIERRKRAGSFVARPRVHSMVLDVPDLPIEVAGRGQAYRYRLLGRTRRAPADATEALLAADGALLQIDGLHFADGIPLAVEHRLVSLAAAPAMAEADFSSEPPGSWLLRHVPWTEAETRIAAIGADADSAGLLGLDPGTACLSVERHTWRGDERITAVRQLFVGSAYDLVARFGPSATRPPPA</sequence>
<dbReference type="SUPFAM" id="SSF64288">
    <property type="entry name" value="Chorismate lyase-like"/>
    <property type="match status" value="1"/>
</dbReference>
<dbReference type="InterPro" id="IPR010248">
    <property type="entry name" value="His_ut_repres"/>
</dbReference>
<dbReference type="PROSITE" id="PS50949">
    <property type="entry name" value="HTH_GNTR"/>
    <property type="match status" value="1"/>
</dbReference>
<dbReference type="InterPro" id="IPR036388">
    <property type="entry name" value="WH-like_DNA-bd_sf"/>
</dbReference>
<evidence type="ECO:0000313" key="6">
    <source>
        <dbReference type="EMBL" id="WBO23100.1"/>
    </source>
</evidence>
<dbReference type="RefSeq" id="WP_270077737.1">
    <property type="nucleotide sequence ID" value="NZ_CP115174.1"/>
</dbReference>
<dbReference type="NCBIfam" id="TIGR02018">
    <property type="entry name" value="his_ut_repres"/>
    <property type="match status" value="1"/>
</dbReference>
<proteinExistence type="predicted"/>
<gene>
    <name evidence="6" type="primary">hutC</name>
    <name evidence="6" type="ORF">PBT88_02875</name>
</gene>
<dbReference type="PRINTS" id="PR00035">
    <property type="entry name" value="HTHGNTR"/>
</dbReference>
<keyword evidence="2" id="KW-0238">DNA-binding</keyword>
<dbReference type="PANTHER" id="PTHR44846">
    <property type="entry name" value="MANNOSYL-D-GLYCERATE TRANSPORT/METABOLISM SYSTEM REPRESSOR MNGR-RELATED"/>
    <property type="match status" value="1"/>
</dbReference>